<keyword evidence="3" id="KW-1185">Reference proteome</keyword>
<evidence type="ECO:0000313" key="2">
    <source>
        <dbReference type="EMBL" id="CAH9417821.1"/>
    </source>
</evidence>
<proteinExistence type="predicted"/>
<feature type="compositionally biased region" description="Gly residues" evidence="1">
    <location>
        <begin position="68"/>
        <end position="85"/>
    </location>
</feature>
<organism evidence="2 3">
    <name type="scientific">Streptomyces globisporus</name>
    <dbReference type="NCBI Taxonomy" id="1908"/>
    <lineage>
        <taxon>Bacteria</taxon>
        <taxon>Bacillati</taxon>
        <taxon>Actinomycetota</taxon>
        <taxon>Actinomycetes</taxon>
        <taxon>Kitasatosporales</taxon>
        <taxon>Streptomycetaceae</taxon>
        <taxon>Streptomyces</taxon>
    </lineage>
</organism>
<feature type="region of interest" description="Disordered" evidence="1">
    <location>
        <begin position="65"/>
        <end position="85"/>
    </location>
</feature>
<evidence type="ECO:0000256" key="1">
    <source>
        <dbReference type="SAM" id="MobiDB-lite"/>
    </source>
</evidence>
<protein>
    <submittedName>
        <fullName evidence="2">Uncharacterized protein</fullName>
    </submittedName>
</protein>
<dbReference type="Proteomes" id="UP001154015">
    <property type="component" value="Unassembled WGS sequence"/>
</dbReference>
<dbReference type="EMBL" id="CAKXYP010000014">
    <property type="protein sequence ID" value="CAH9417821.1"/>
    <property type="molecule type" value="Genomic_DNA"/>
</dbReference>
<reference evidence="2" key="1">
    <citation type="submission" date="2022-03" db="EMBL/GenBank/DDBJ databases">
        <authorList>
            <person name="Leyn A S."/>
        </authorList>
    </citation>
    <scope>NUCLEOTIDE SEQUENCE</scope>
    <source>
        <strain evidence="2">Streptomyces globisporus 4-3</strain>
    </source>
</reference>
<gene>
    <name evidence="2" type="ORF">SGL43_04868</name>
</gene>
<accession>A0ABM9H2G2</accession>
<name>A0ABM9H2G2_STRGL</name>
<evidence type="ECO:0000313" key="3">
    <source>
        <dbReference type="Proteomes" id="UP001154015"/>
    </source>
</evidence>
<sequence length="85" mass="8130">MALGSDAPSLFALRDGALKYGACTEDVDGTIRGLVSVGDGCRDTGGRAAADGVRAVLRGPGRLAGSSSGIGNGSGPGGVAGLRAL</sequence>
<comment type="caution">
    <text evidence="2">The sequence shown here is derived from an EMBL/GenBank/DDBJ whole genome shotgun (WGS) entry which is preliminary data.</text>
</comment>